<dbReference type="Gramene" id="RZC64955">
    <property type="protein sequence ID" value="RZC64955"/>
    <property type="gene ID" value="C5167_008641"/>
</dbReference>
<organism evidence="2 3">
    <name type="scientific">Papaver somniferum</name>
    <name type="common">Opium poppy</name>
    <dbReference type="NCBI Taxonomy" id="3469"/>
    <lineage>
        <taxon>Eukaryota</taxon>
        <taxon>Viridiplantae</taxon>
        <taxon>Streptophyta</taxon>
        <taxon>Embryophyta</taxon>
        <taxon>Tracheophyta</taxon>
        <taxon>Spermatophyta</taxon>
        <taxon>Magnoliopsida</taxon>
        <taxon>Ranunculales</taxon>
        <taxon>Papaveraceae</taxon>
        <taxon>Papaveroideae</taxon>
        <taxon>Papaver</taxon>
    </lineage>
</organism>
<name>A0A4Y7JZ30_PAPSO</name>
<evidence type="ECO:0000256" key="1">
    <source>
        <dbReference type="SAM" id="MobiDB-lite"/>
    </source>
</evidence>
<feature type="region of interest" description="Disordered" evidence="1">
    <location>
        <begin position="1"/>
        <end position="26"/>
    </location>
</feature>
<evidence type="ECO:0000313" key="2">
    <source>
        <dbReference type="EMBL" id="RZC64955.1"/>
    </source>
</evidence>
<dbReference type="EMBL" id="CM010720">
    <property type="protein sequence ID" value="RZC64955.1"/>
    <property type="molecule type" value="Genomic_DNA"/>
</dbReference>
<sequence length="71" mass="7968">MKTPMTSPAGDSKLHAEGSVRSHPSNEVPVYGKFVVKLQEQDIKETIKAAEIHDFCFVIPFGMEAHCLYYL</sequence>
<gene>
    <name evidence="2" type="ORF">C5167_008641</name>
</gene>
<dbReference type="AlphaFoldDB" id="A0A4Y7JZ30"/>
<accession>A0A4Y7JZ30</accession>
<reference evidence="2 3" key="1">
    <citation type="journal article" date="2018" name="Science">
        <title>The opium poppy genome and morphinan production.</title>
        <authorList>
            <person name="Guo L."/>
            <person name="Winzer T."/>
            <person name="Yang X."/>
            <person name="Li Y."/>
            <person name="Ning Z."/>
            <person name="He Z."/>
            <person name="Teodor R."/>
            <person name="Lu Y."/>
            <person name="Bowser T.A."/>
            <person name="Graham I.A."/>
            <person name="Ye K."/>
        </authorList>
    </citation>
    <scope>NUCLEOTIDE SEQUENCE [LARGE SCALE GENOMIC DNA]</scope>
    <source>
        <strain evidence="3">cv. HN1</strain>
        <tissue evidence="2">Leaves</tissue>
    </source>
</reference>
<dbReference type="Proteomes" id="UP000316621">
    <property type="component" value="Chromosome 6"/>
</dbReference>
<evidence type="ECO:0000313" key="3">
    <source>
        <dbReference type="Proteomes" id="UP000316621"/>
    </source>
</evidence>
<protein>
    <submittedName>
        <fullName evidence="2">Uncharacterized protein</fullName>
    </submittedName>
</protein>
<proteinExistence type="predicted"/>
<keyword evidence="3" id="KW-1185">Reference proteome</keyword>